<dbReference type="AlphaFoldDB" id="A0A445EET4"/>
<accession>A0A445EET4</accession>
<evidence type="ECO:0000313" key="2">
    <source>
        <dbReference type="EMBL" id="RYR73763.1"/>
    </source>
</evidence>
<feature type="transmembrane region" description="Helical" evidence="1">
    <location>
        <begin position="22"/>
        <end position="48"/>
    </location>
</feature>
<keyword evidence="1" id="KW-0472">Membrane</keyword>
<gene>
    <name evidence="2" type="ORF">Ahy_A02g008265</name>
</gene>
<dbReference type="Proteomes" id="UP000289738">
    <property type="component" value="Chromosome A02"/>
</dbReference>
<keyword evidence="1" id="KW-0812">Transmembrane</keyword>
<name>A0A445EET4_ARAHY</name>
<protein>
    <submittedName>
        <fullName evidence="2">Uncharacterized protein</fullName>
    </submittedName>
</protein>
<comment type="caution">
    <text evidence="2">The sequence shown here is derived from an EMBL/GenBank/DDBJ whole genome shotgun (WGS) entry which is preliminary data.</text>
</comment>
<keyword evidence="1" id="KW-1133">Transmembrane helix</keyword>
<proteinExistence type="predicted"/>
<keyword evidence="3" id="KW-1185">Reference proteome</keyword>
<organism evidence="2 3">
    <name type="scientific">Arachis hypogaea</name>
    <name type="common">Peanut</name>
    <dbReference type="NCBI Taxonomy" id="3818"/>
    <lineage>
        <taxon>Eukaryota</taxon>
        <taxon>Viridiplantae</taxon>
        <taxon>Streptophyta</taxon>
        <taxon>Embryophyta</taxon>
        <taxon>Tracheophyta</taxon>
        <taxon>Spermatophyta</taxon>
        <taxon>Magnoliopsida</taxon>
        <taxon>eudicotyledons</taxon>
        <taxon>Gunneridae</taxon>
        <taxon>Pentapetalae</taxon>
        <taxon>rosids</taxon>
        <taxon>fabids</taxon>
        <taxon>Fabales</taxon>
        <taxon>Fabaceae</taxon>
        <taxon>Papilionoideae</taxon>
        <taxon>50 kb inversion clade</taxon>
        <taxon>dalbergioids sensu lato</taxon>
        <taxon>Dalbergieae</taxon>
        <taxon>Pterocarpus clade</taxon>
        <taxon>Arachis</taxon>
    </lineage>
</organism>
<evidence type="ECO:0000313" key="3">
    <source>
        <dbReference type="Proteomes" id="UP000289738"/>
    </source>
</evidence>
<dbReference type="EMBL" id="SDMP01000002">
    <property type="protein sequence ID" value="RYR73763.1"/>
    <property type="molecule type" value="Genomic_DNA"/>
</dbReference>
<reference evidence="2 3" key="1">
    <citation type="submission" date="2019-01" db="EMBL/GenBank/DDBJ databases">
        <title>Sequencing of cultivated peanut Arachis hypogaea provides insights into genome evolution and oil improvement.</title>
        <authorList>
            <person name="Chen X."/>
        </authorList>
    </citation>
    <scope>NUCLEOTIDE SEQUENCE [LARGE SCALE GENOMIC DNA]</scope>
    <source>
        <strain evidence="3">cv. Fuhuasheng</strain>
        <tissue evidence="2">Leaves</tissue>
    </source>
</reference>
<evidence type="ECO:0000256" key="1">
    <source>
        <dbReference type="SAM" id="Phobius"/>
    </source>
</evidence>
<sequence>MLTTATDEQKHKIVTAVYYEEAIFLCMVMGVDIVLNVILSSVIVFLLFSTGRTTLKTNSSCHFTRIKTRYYSFNCEFILPFKILSGAQIKKMRLSVKVTSSDQDETK</sequence>